<evidence type="ECO:0000313" key="11">
    <source>
        <dbReference type="EMBL" id="OGG43187.1"/>
    </source>
</evidence>
<comment type="caution">
    <text evidence="11">The sequence shown here is derived from an EMBL/GenBank/DDBJ whole genome shotgun (WGS) entry which is preliminary data.</text>
</comment>
<keyword evidence="4" id="KW-1003">Cell membrane</keyword>
<dbReference type="EMBL" id="MFKM01000020">
    <property type="protein sequence ID" value="OGG43187.1"/>
    <property type="molecule type" value="Genomic_DNA"/>
</dbReference>
<dbReference type="GO" id="GO:0006508">
    <property type="term" value="P:proteolysis"/>
    <property type="evidence" value="ECO:0007669"/>
    <property type="project" value="UniProtKB-KW"/>
</dbReference>
<reference evidence="11 12" key="1">
    <citation type="journal article" date="2016" name="Nat. Commun.">
        <title>Thousands of microbial genomes shed light on interconnected biogeochemical processes in an aquifer system.</title>
        <authorList>
            <person name="Anantharaman K."/>
            <person name="Brown C.T."/>
            <person name="Hug L.A."/>
            <person name="Sharon I."/>
            <person name="Castelle C.J."/>
            <person name="Probst A.J."/>
            <person name="Thomas B.C."/>
            <person name="Singh A."/>
            <person name="Wilkins M.J."/>
            <person name="Karaoz U."/>
            <person name="Brodie E.L."/>
            <person name="Williams K.H."/>
            <person name="Hubbard S.S."/>
            <person name="Banfield J.F."/>
        </authorList>
    </citation>
    <scope>NUCLEOTIDE SEQUENCE [LARGE SCALE GENOMIC DNA]</scope>
</reference>
<dbReference type="InterPro" id="IPR023596">
    <property type="entry name" value="Peptidase_PrsW_arch/bac"/>
</dbReference>
<evidence type="ECO:0000256" key="2">
    <source>
        <dbReference type="ARBA" id="ARBA00009165"/>
    </source>
</evidence>
<keyword evidence="7" id="KW-0378">Hydrolase</keyword>
<dbReference type="Proteomes" id="UP000176633">
    <property type="component" value="Unassembled WGS sequence"/>
</dbReference>
<dbReference type="STRING" id="1798473.A3G50_02040"/>
<protein>
    <recommendedName>
        <fullName evidence="3">Protease PrsW</fullName>
    </recommendedName>
</protein>
<dbReference type="PANTHER" id="PTHR36844:SF1">
    <property type="entry name" value="PROTEASE PRSW"/>
    <property type="match status" value="1"/>
</dbReference>
<evidence type="ECO:0000256" key="9">
    <source>
        <dbReference type="ARBA" id="ARBA00023136"/>
    </source>
</evidence>
<comment type="subcellular location">
    <subcellularLocation>
        <location evidence="1">Cell membrane</location>
        <topology evidence="1">Multi-pass membrane protein</topology>
    </subcellularLocation>
</comment>
<evidence type="ECO:0000313" key="12">
    <source>
        <dbReference type="Proteomes" id="UP000176633"/>
    </source>
</evidence>
<evidence type="ECO:0000256" key="10">
    <source>
        <dbReference type="SAM" id="Phobius"/>
    </source>
</evidence>
<evidence type="ECO:0000256" key="6">
    <source>
        <dbReference type="ARBA" id="ARBA00022692"/>
    </source>
</evidence>
<dbReference type="PIRSF" id="PIRSF016933">
    <property type="entry name" value="PrsW"/>
    <property type="match status" value="1"/>
</dbReference>
<feature type="transmembrane region" description="Helical" evidence="10">
    <location>
        <begin position="203"/>
        <end position="222"/>
    </location>
</feature>
<dbReference type="PANTHER" id="PTHR36844">
    <property type="entry name" value="PROTEASE PRSW"/>
    <property type="match status" value="1"/>
</dbReference>
<dbReference type="Pfam" id="PF13367">
    <property type="entry name" value="PrsW-protease"/>
    <property type="match status" value="1"/>
</dbReference>
<dbReference type="GO" id="GO:0005886">
    <property type="term" value="C:plasma membrane"/>
    <property type="evidence" value="ECO:0007669"/>
    <property type="project" value="UniProtKB-SubCell"/>
</dbReference>
<keyword evidence="5" id="KW-0645">Protease</keyword>
<feature type="transmembrane region" description="Helical" evidence="10">
    <location>
        <begin position="33"/>
        <end position="54"/>
    </location>
</feature>
<keyword evidence="9 10" id="KW-0472">Membrane</keyword>
<keyword evidence="8 10" id="KW-1133">Transmembrane helix</keyword>
<evidence type="ECO:0000256" key="5">
    <source>
        <dbReference type="ARBA" id="ARBA00022670"/>
    </source>
</evidence>
<evidence type="ECO:0000256" key="8">
    <source>
        <dbReference type="ARBA" id="ARBA00022989"/>
    </source>
</evidence>
<name>A0A1F6C307_9BACT</name>
<keyword evidence="6 10" id="KW-0812">Transmembrane</keyword>
<feature type="transmembrane region" description="Helical" evidence="10">
    <location>
        <begin position="66"/>
        <end position="90"/>
    </location>
</feature>
<feature type="transmembrane region" description="Helical" evidence="10">
    <location>
        <begin position="102"/>
        <end position="127"/>
    </location>
</feature>
<feature type="transmembrane region" description="Helical" evidence="10">
    <location>
        <begin position="178"/>
        <end position="197"/>
    </location>
</feature>
<feature type="transmembrane region" description="Helical" evidence="10">
    <location>
        <begin position="6"/>
        <end position="21"/>
    </location>
</feature>
<gene>
    <name evidence="11" type="ORF">A3G50_02040</name>
</gene>
<evidence type="ECO:0000256" key="4">
    <source>
        <dbReference type="ARBA" id="ARBA00022475"/>
    </source>
</evidence>
<dbReference type="AlphaFoldDB" id="A0A1F6C307"/>
<dbReference type="GO" id="GO:0008233">
    <property type="term" value="F:peptidase activity"/>
    <property type="evidence" value="ECO:0007669"/>
    <property type="project" value="UniProtKB-KW"/>
</dbReference>
<proteinExistence type="inferred from homology"/>
<evidence type="ECO:0000256" key="1">
    <source>
        <dbReference type="ARBA" id="ARBA00004651"/>
    </source>
</evidence>
<comment type="similarity">
    <text evidence="2">Belongs to the protease PrsW family.</text>
</comment>
<evidence type="ECO:0000256" key="7">
    <source>
        <dbReference type="ARBA" id="ARBA00022801"/>
    </source>
</evidence>
<dbReference type="InterPro" id="IPR026898">
    <property type="entry name" value="PrsW"/>
</dbReference>
<feature type="transmembrane region" description="Helical" evidence="10">
    <location>
        <begin position="147"/>
        <end position="166"/>
    </location>
</feature>
<accession>A0A1F6C307</accession>
<sequence>MIFLMMLLGILPGLIWVFFYLQEDPHPEPKHLLLLTFTVGGLMAVPVIILQLLTEDALDFFDIKTTALVSIVALAMIEEFFKFIAAFWITDKNPEFNEPIDAMIYTVTAALGFATIENILIIGKIFHPEPGSAVLLTTAFSATALRFVGATLLHALASGLTGYYWAVGILKKSLLKNIGYGLLLAGLIHAIFNYLIIKSPSANFIFPGLFLILSAIFVLVNFEKLRKMV</sequence>
<evidence type="ECO:0000256" key="3">
    <source>
        <dbReference type="ARBA" id="ARBA00018997"/>
    </source>
</evidence>
<organism evidence="11 12">
    <name type="scientific">Candidatus Jorgensenbacteria bacterium RIFCSPLOWO2_12_FULL_42_11</name>
    <dbReference type="NCBI Taxonomy" id="1798473"/>
    <lineage>
        <taxon>Bacteria</taxon>
        <taxon>Candidatus Joergenseniibacteriota</taxon>
    </lineage>
</organism>